<dbReference type="KEGG" id="abs:AZOBR_p1100081"/>
<keyword evidence="2" id="KW-0614">Plasmid</keyword>
<dbReference type="EMBL" id="HE577328">
    <property type="protein sequence ID" value="CCD00509.1"/>
    <property type="molecule type" value="Genomic_DNA"/>
</dbReference>
<dbReference type="AlphaFoldDB" id="A0A9P1JVK4"/>
<organism evidence="2 3">
    <name type="scientific">Azospirillum baldaniorum</name>
    <dbReference type="NCBI Taxonomy" id="1064539"/>
    <lineage>
        <taxon>Bacteria</taxon>
        <taxon>Pseudomonadati</taxon>
        <taxon>Pseudomonadota</taxon>
        <taxon>Alphaproteobacteria</taxon>
        <taxon>Rhodospirillales</taxon>
        <taxon>Azospirillaceae</taxon>
        <taxon>Azospirillum</taxon>
    </lineage>
</organism>
<evidence type="ECO:0000313" key="2">
    <source>
        <dbReference type="EMBL" id="CCD00509.1"/>
    </source>
</evidence>
<evidence type="ECO:0000256" key="1">
    <source>
        <dbReference type="SAM" id="MobiDB-lite"/>
    </source>
</evidence>
<evidence type="ECO:0000313" key="3">
    <source>
        <dbReference type="Proteomes" id="UP000007319"/>
    </source>
</evidence>
<proteinExistence type="predicted"/>
<reference evidence="2 3" key="1">
    <citation type="journal article" date="2011" name="PLoS Genet.">
        <title>Azospirillum genomes reveal transition of bacteria from aquatic to terrestrial environments.</title>
        <authorList>
            <person name="Wisniewski-Dye F."/>
            <person name="Borziak K."/>
            <person name="Khalsa-Moyers G."/>
            <person name="Alexandre G."/>
            <person name="Sukharnikov L.O."/>
            <person name="Wuichet K."/>
            <person name="Hurst G.B."/>
            <person name="McDonald W.H."/>
            <person name="Robertson J.S."/>
            <person name="Barbe V."/>
            <person name="Calteau A."/>
            <person name="Rouy Z."/>
            <person name="Mangenot S."/>
            <person name="Prigent-Combaret C."/>
            <person name="Normand P."/>
            <person name="Boyer M."/>
            <person name="Siguier P."/>
            <person name="Dessaux Y."/>
            <person name="Elmerich C."/>
            <person name="Condemine G."/>
            <person name="Krishnen G."/>
            <person name="Kennedy I."/>
            <person name="Paterson A.H."/>
            <person name="Gonzalez V."/>
            <person name="Mavingui P."/>
            <person name="Zhulin I.B."/>
        </authorList>
    </citation>
    <scope>NUCLEOTIDE SEQUENCE [LARGE SCALE GENOMIC DNA]</scope>
    <source>
        <strain evidence="2 3">Sp245</strain>
    </source>
</reference>
<protein>
    <submittedName>
        <fullName evidence="2">Uncharacterized protein</fullName>
    </submittedName>
</protein>
<keyword evidence="3" id="KW-1185">Reference proteome</keyword>
<feature type="region of interest" description="Disordered" evidence="1">
    <location>
        <begin position="1"/>
        <end position="20"/>
    </location>
</feature>
<gene>
    <name evidence="2" type="ORF">AZOBR_p1100081</name>
</gene>
<sequence>MGGGGVARVPDVTSRATPSP</sequence>
<dbReference type="Proteomes" id="UP000007319">
    <property type="component" value="Plasmid AZOBR_p1"/>
</dbReference>
<accession>A0A9P1JVK4</accession>
<geneLocation type="plasmid" evidence="2 3">
    <name>AZOBR_p1</name>
</geneLocation>
<name>A0A9P1JVK4_9PROT</name>